<protein>
    <recommendedName>
        <fullName evidence="1">Hypervirulence associated protein TUDOR domain-containing protein</fullName>
    </recommendedName>
</protein>
<name>A0A4S2MY91_9PEZI</name>
<reference evidence="2 3" key="1">
    <citation type="submission" date="2019-04" db="EMBL/GenBank/DDBJ databases">
        <title>Comparative genomics and transcriptomics to analyze fruiting body development in filamentous ascomycetes.</title>
        <authorList>
            <consortium name="DOE Joint Genome Institute"/>
            <person name="Lutkenhaus R."/>
            <person name="Traeger S."/>
            <person name="Breuer J."/>
            <person name="Kuo A."/>
            <person name="Lipzen A."/>
            <person name="Pangilinan J."/>
            <person name="Dilworth D."/>
            <person name="Sandor L."/>
            <person name="Poggeler S."/>
            <person name="Barry K."/>
            <person name="Grigoriev I.V."/>
            <person name="Nowrousian M."/>
        </authorList>
    </citation>
    <scope>NUCLEOTIDE SEQUENCE [LARGE SCALE GENOMIC DNA]</scope>
    <source>
        <strain evidence="2 3">CBS 389.68</strain>
    </source>
</reference>
<accession>A0A4S2MY91</accession>
<dbReference type="Proteomes" id="UP000298138">
    <property type="component" value="Unassembled WGS sequence"/>
</dbReference>
<dbReference type="AlphaFoldDB" id="A0A4S2MY91"/>
<evidence type="ECO:0000313" key="2">
    <source>
        <dbReference type="EMBL" id="TGZ81574.1"/>
    </source>
</evidence>
<dbReference type="EMBL" id="ML220118">
    <property type="protein sequence ID" value="TGZ81574.1"/>
    <property type="molecule type" value="Genomic_DNA"/>
</dbReference>
<dbReference type="Pfam" id="PF11160">
    <property type="entry name" value="Hva1_TUDOR"/>
    <property type="match status" value="1"/>
</dbReference>
<keyword evidence="3" id="KW-1185">Reference proteome</keyword>
<sequence>MTPTNAKYSAGAHVEYHPIGGATGTSTSSGKILRVLDHPEPAGSTHHTVRASEEDLRYEISNDHTGKASAVKERNIVGVLKE</sequence>
<feature type="domain" description="Hypervirulence associated protein TUDOR" evidence="1">
    <location>
        <begin position="11"/>
        <end position="76"/>
    </location>
</feature>
<dbReference type="InParanoid" id="A0A4S2MY91"/>
<proteinExistence type="predicted"/>
<organism evidence="2 3">
    <name type="scientific">Ascodesmis nigricans</name>
    <dbReference type="NCBI Taxonomy" id="341454"/>
    <lineage>
        <taxon>Eukaryota</taxon>
        <taxon>Fungi</taxon>
        <taxon>Dikarya</taxon>
        <taxon>Ascomycota</taxon>
        <taxon>Pezizomycotina</taxon>
        <taxon>Pezizomycetes</taxon>
        <taxon>Pezizales</taxon>
        <taxon>Ascodesmidaceae</taxon>
        <taxon>Ascodesmis</taxon>
    </lineage>
</organism>
<dbReference type="OrthoDB" id="10052172at2759"/>
<evidence type="ECO:0000259" key="1">
    <source>
        <dbReference type="Pfam" id="PF11160"/>
    </source>
</evidence>
<evidence type="ECO:0000313" key="3">
    <source>
        <dbReference type="Proteomes" id="UP000298138"/>
    </source>
</evidence>
<dbReference type="InterPro" id="IPR021331">
    <property type="entry name" value="Hva1_TUDOR"/>
</dbReference>
<gene>
    <name evidence="2" type="ORF">EX30DRAFT_371226</name>
</gene>